<dbReference type="InterPro" id="IPR014721">
    <property type="entry name" value="Ribsml_uS5_D2-typ_fold_subgr"/>
</dbReference>
<dbReference type="SUPFAM" id="SSF54211">
    <property type="entry name" value="Ribosomal protein S5 domain 2-like"/>
    <property type="match status" value="1"/>
</dbReference>
<evidence type="ECO:0000256" key="6">
    <source>
        <dbReference type="ARBA" id="ARBA00022777"/>
    </source>
</evidence>
<dbReference type="GO" id="GO:0019288">
    <property type="term" value="P:isopentenyl diphosphate biosynthetic process, methylerythritol 4-phosphate pathway"/>
    <property type="evidence" value="ECO:0007669"/>
    <property type="project" value="UniProtKB-UniRule"/>
</dbReference>
<comment type="caution">
    <text evidence="12">The sequence shown here is derived from an EMBL/GenBank/DDBJ whole genome shotgun (WGS) entry which is preliminary data.</text>
</comment>
<feature type="domain" description="GHMP kinase N-terminal" evidence="10">
    <location>
        <begin position="65"/>
        <end position="143"/>
    </location>
</feature>
<evidence type="ECO:0000256" key="3">
    <source>
        <dbReference type="ARBA" id="ARBA00017473"/>
    </source>
</evidence>
<reference evidence="12 13" key="1">
    <citation type="submission" date="2020-07" db="EMBL/GenBank/DDBJ databases">
        <title>A new beta-1,3-glucan-decomposing anaerobic bacterium isolated from anoxic soil subjected to biological soil disinfestation.</title>
        <authorList>
            <person name="Ueki A."/>
            <person name="Tonouchi A."/>
        </authorList>
    </citation>
    <scope>NUCLEOTIDE SEQUENCE [LARGE SCALE GENOMIC DNA]</scope>
    <source>
        <strain evidence="12 13">TW1</strain>
    </source>
</reference>
<dbReference type="Pfam" id="PF08544">
    <property type="entry name" value="GHMP_kinases_C"/>
    <property type="match status" value="1"/>
</dbReference>
<dbReference type="PIRSF" id="PIRSF010376">
    <property type="entry name" value="IspE"/>
    <property type="match status" value="1"/>
</dbReference>
<feature type="binding site" evidence="9">
    <location>
        <begin position="93"/>
        <end position="103"/>
    </location>
    <ligand>
        <name>ATP</name>
        <dbReference type="ChEBI" id="CHEBI:30616"/>
    </ligand>
</feature>
<keyword evidence="6 9" id="KW-0418">Kinase</keyword>
<evidence type="ECO:0000256" key="2">
    <source>
        <dbReference type="ARBA" id="ARBA00012052"/>
    </source>
</evidence>
<dbReference type="InterPro" id="IPR004424">
    <property type="entry name" value="IspE"/>
</dbReference>
<dbReference type="RefSeq" id="WP_183278743.1">
    <property type="nucleotide sequence ID" value="NZ_BLZR01000001.1"/>
</dbReference>
<dbReference type="PANTHER" id="PTHR43527">
    <property type="entry name" value="4-DIPHOSPHOCYTIDYL-2-C-METHYL-D-ERYTHRITOL KINASE, CHLOROPLASTIC"/>
    <property type="match status" value="1"/>
</dbReference>
<evidence type="ECO:0000313" key="13">
    <source>
        <dbReference type="Proteomes" id="UP000580568"/>
    </source>
</evidence>
<comment type="catalytic activity">
    <reaction evidence="9">
        <text>4-CDP-2-C-methyl-D-erythritol + ATP = 4-CDP-2-C-methyl-D-erythritol 2-phosphate + ADP + H(+)</text>
        <dbReference type="Rhea" id="RHEA:18437"/>
        <dbReference type="ChEBI" id="CHEBI:15378"/>
        <dbReference type="ChEBI" id="CHEBI:30616"/>
        <dbReference type="ChEBI" id="CHEBI:57823"/>
        <dbReference type="ChEBI" id="CHEBI:57919"/>
        <dbReference type="ChEBI" id="CHEBI:456216"/>
        <dbReference type="EC" id="2.7.1.148"/>
    </reaction>
</comment>
<evidence type="ECO:0000256" key="5">
    <source>
        <dbReference type="ARBA" id="ARBA00022741"/>
    </source>
</evidence>
<dbReference type="GO" id="GO:0050515">
    <property type="term" value="F:4-(cytidine 5'-diphospho)-2-C-methyl-D-erythritol kinase activity"/>
    <property type="evidence" value="ECO:0007669"/>
    <property type="project" value="UniProtKB-UniRule"/>
</dbReference>
<evidence type="ECO:0000256" key="9">
    <source>
        <dbReference type="HAMAP-Rule" id="MF_00061"/>
    </source>
</evidence>
<accession>A0A6V8SJG3</accession>
<dbReference type="HAMAP" id="MF_00061">
    <property type="entry name" value="IspE"/>
    <property type="match status" value="1"/>
</dbReference>
<dbReference type="Proteomes" id="UP000580568">
    <property type="component" value="Unassembled WGS sequence"/>
</dbReference>
<comment type="similarity">
    <text evidence="1 9">Belongs to the GHMP kinase family. IspE subfamily.</text>
</comment>
<dbReference type="FunFam" id="3.30.230.10:FF:000029">
    <property type="entry name" value="4-diphosphocytidyl-2-C-methyl-D-erythritol kinase"/>
    <property type="match status" value="1"/>
</dbReference>
<dbReference type="PANTHER" id="PTHR43527:SF2">
    <property type="entry name" value="4-DIPHOSPHOCYTIDYL-2-C-METHYL-D-ERYTHRITOL KINASE, CHLOROPLASTIC"/>
    <property type="match status" value="1"/>
</dbReference>
<keyword evidence="5 9" id="KW-0547">Nucleotide-binding</keyword>
<evidence type="ECO:0000313" key="12">
    <source>
        <dbReference type="EMBL" id="GFP77364.1"/>
    </source>
</evidence>
<dbReference type="InterPro" id="IPR013750">
    <property type="entry name" value="GHMP_kinase_C_dom"/>
</dbReference>
<dbReference type="UniPathway" id="UPA00056">
    <property type="reaction ID" value="UER00094"/>
</dbReference>
<dbReference type="Gene3D" id="3.30.230.10">
    <property type="match status" value="1"/>
</dbReference>
<comment type="function">
    <text evidence="9">Catalyzes the phosphorylation of the position 2 hydroxy group of 4-diphosphocytidyl-2C-methyl-D-erythritol.</text>
</comment>
<dbReference type="PRINTS" id="PR00958">
    <property type="entry name" value="HOMSERKINASE"/>
</dbReference>
<feature type="active site" evidence="9">
    <location>
        <position position="8"/>
    </location>
</feature>
<name>A0A6V8SJG3_9CLOT</name>
<keyword evidence="4 9" id="KW-0808">Transferase</keyword>
<evidence type="ECO:0000259" key="10">
    <source>
        <dbReference type="Pfam" id="PF00288"/>
    </source>
</evidence>
<keyword evidence="9" id="KW-0414">Isoprene biosynthesis</keyword>
<sequence length="282" mass="31562">MILKAYAKINIALDVIGKREDGYHLLKMIMQTIDLYDVIHINKELSNNDIIITCDNQFIPTDSRNLCYKAAKLFKEKYNISSGVKIDIIKNIPMSAGMAGGSTDAAAVIKGMNDIFEINATEEELLALGLQIGADVPYCMKGGTALCEGIGEQIKPLKPFKNYILVVVKPPFGVSTKEVYGLLDIKRIYKHPRINNLIHEMNSGNIKFVAENMKNVLENVTIRKHPLIKGIKDSMINLGCLGTLMSGSGPTVFAFFEDMVKAQNCYEKMKERYRDVYITRTI</sequence>
<dbReference type="InterPro" id="IPR020568">
    <property type="entry name" value="Ribosomal_Su5_D2-typ_SF"/>
</dbReference>
<evidence type="ECO:0000256" key="1">
    <source>
        <dbReference type="ARBA" id="ARBA00009684"/>
    </source>
</evidence>
<dbReference type="GO" id="GO:0016114">
    <property type="term" value="P:terpenoid biosynthetic process"/>
    <property type="evidence" value="ECO:0007669"/>
    <property type="project" value="UniProtKB-UniRule"/>
</dbReference>
<dbReference type="Gene3D" id="3.30.70.890">
    <property type="entry name" value="GHMP kinase, C-terminal domain"/>
    <property type="match status" value="1"/>
</dbReference>
<dbReference type="GO" id="GO:0005524">
    <property type="term" value="F:ATP binding"/>
    <property type="evidence" value="ECO:0007669"/>
    <property type="project" value="UniProtKB-UniRule"/>
</dbReference>
<dbReference type="InterPro" id="IPR036554">
    <property type="entry name" value="GHMP_kinase_C_sf"/>
</dbReference>
<dbReference type="SUPFAM" id="SSF55060">
    <property type="entry name" value="GHMP Kinase, C-terminal domain"/>
    <property type="match status" value="1"/>
</dbReference>
<keyword evidence="13" id="KW-1185">Reference proteome</keyword>
<dbReference type="AlphaFoldDB" id="A0A6V8SJG3"/>
<keyword evidence="7 9" id="KW-0067">ATP-binding</keyword>
<evidence type="ECO:0000256" key="7">
    <source>
        <dbReference type="ARBA" id="ARBA00022840"/>
    </source>
</evidence>
<evidence type="ECO:0000256" key="4">
    <source>
        <dbReference type="ARBA" id="ARBA00022679"/>
    </source>
</evidence>
<organism evidence="12 13">
    <name type="scientific">Clostridium fungisolvens</name>
    <dbReference type="NCBI Taxonomy" id="1604897"/>
    <lineage>
        <taxon>Bacteria</taxon>
        <taxon>Bacillati</taxon>
        <taxon>Bacillota</taxon>
        <taxon>Clostridia</taxon>
        <taxon>Eubacteriales</taxon>
        <taxon>Clostridiaceae</taxon>
        <taxon>Clostridium</taxon>
    </lineage>
</organism>
<evidence type="ECO:0000256" key="8">
    <source>
        <dbReference type="ARBA" id="ARBA00032554"/>
    </source>
</evidence>
<feature type="domain" description="GHMP kinase C-terminal" evidence="11">
    <location>
        <begin position="201"/>
        <end position="274"/>
    </location>
</feature>
<dbReference type="InterPro" id="IPR006204">
    <property type="entry name" value="GHMP_kinase_N_dom"/>
</dbReference>
<dbReference type="EC" id="2.7.1.148" evidence="2 9"/>
<dbReference type="NCBIfam" id="TIGR00154">
    <property type="entry name" value="ispE"/>
    <property type="match status" value="1"/>
</dbReference>
<protein>
    <recommendedName>
        <fullName evidence="3 9">4-diphosphocytidyl-2-C-methyl-D-erythritol kinase</fullName>
        <shortName evidence="9">CMK</shortName>
        <ecNumber evidence="2 9">2.7.1.148</ecNumber>
    </recommendedName>
    <alternativeName>
        <fullName evidence="8 9">4-(cytidine-5'-diphospho)-2-C-methyl-D-erythritol kinase</fullName>
    </alternativeName>
</protein>
<proteinExistence type="inferred from homology"/>
<gene>
    <name evidence="9" type="primary">ispE</name>
    <name evidence="12" type="ORF">bsdtw1_03491</name>
</gene>
<dbReference type="EMBL" id="BLZR01000001">
    <property type="protein sequence ID" value="GFP77364.1"/>
    <property type="molecule type" value="Genomic_DNA"/>
</dbReference>
<comment type="pathway">
    <text evidence="9">Isoprenoid biosynthesis; isopentenyl diphosphate biosynthesis via DXP pathway; isopentenyl diphosphate from 1-deoxy-D-xylulose 5-phosphate: step 3/6.</text>
</comment>
<feature type="active site" evidence="9">
    <location>
        <position position="135"/>
    </location>
</feature>
<evidence type="ECO:0000259" key="11">
    <source>
        <dbReference type="Pfam" id="PF08544"/>
    </source>
</evidence>
<dbReference type="Pfam" id="PF00288">
    <property type="entry name" value="GHMP_kinases_N"/>
    <property type="match status" value="1"/>
</dbReference>